<dbReference type="Pfam" id="PF13473">
    <property type="entry name" value="Cupredoxin_1"/>
    <property type="match status" value="1"/>
</dbReference>
<dbReference type="EMBL" id="NMQW01000075">
    <property type="protein sequence ID" value="OXM82446.1"/>
    <property type="molecule type" value="Genomic_DNA"/>
</dbReference>
<accession>A0A229UGB3</accession>
<reference evidence="2 3" key="1">
    <citation type="submission" date="2017-07" db="EMBL/GenBank/DDBJ databases">
        <title>Genome sequencing and assembly of Paenibacillus rigui.</title>
        <authorList>
            <person name="Mayilraj S."/>
        </authorList>
    </citation>
    <scope>NUCLEOTIDE SEQUENCE [LARGE SCALE GENOMIC DNA]</scope>
    <source>
        <strain evidence="2 3">JCM 16352</strain>
    </source>
</reference>
<sequence length="139" mass="14921">MALGTVGAAAWYWGHREAKTTAASSISTAQTGQARTIHLVTGEFKTTGTDGKPIEVYRWDPGTIHVKQGEKINLSIYGVNGTSHPFIIDGLNVKGEVKKGKETIVSFQADKPGTYRIVCLTHPDIAHNGPMVGYIVVDA</sequence>
<gene>
    <name evidence="2" type="ORF">CF651_30990</name>
</gene>
<dbReference type="Gene3D" id="2.60.40.420">
    <property type="entry name" value="Cupredoxins - blue copper proteins"/>
    <property type="match status" value="1"/>
</dbReference>
<organism evidence="2 3">
    <name type="scientific">Paenibacillus rigui</name>
    <dbReference type="NCBI Taxonomy" id="554312"/>
    <lineage>
        <taxon>Bacteria</taxon>
        <taxon>Bacillati</taxon>
        <taxon>Bacillota</taxon>
        <taxon>Bacilli</taxon>
        <taxon>Bacillales</taxon>
        <taxon>Paenibacillaceae</taxon>
        <taxon>Paenibacillus</taxon>
    </lineage>
</organism>
<protein>
    <recommendedName>
        <fullName evidence="1">EfeO-type cupredoxin-like domain-containing protein</fullName>
    </recommendedName>
</protein>
<dbReference type="AlphaFoldDB" id="A0A229UGB3"/>
<evidence type="ECO:0000313" key="2">
    <source>
        <dbReference type="EMBL" id="OXM82446.1"/>
    </source>
</evidence>
<dbReference type="InterPro" id="IPR008972">
    <property type="entry name" value="Cupredoxin"/>
</dbReference>
<evidence type="ECO:0000259" key="1">
    <source>
        <dbReference type="Pfam" id="PF13473"/>
    </source>
</evidence>
<proteinExistence type="predicted"/>
<comment type="caution">
    <text evidence="2">The sequence shown here is derived from an EMBL/GenBank/DDBJ whole genome shotgun (WGS) entry which is preliminary data.</text>
</comment>
<dbReference type="SUPFAM" id="SSF49503">
    <property type="entry name" value="Cupredoxins"/>
    <property type="match status" value="1"/>
</dbReference>
<dbReference type="Proteomes" id="UP000215509">
    <property type="component" value="Unassembled WGS sequence"/>
</dbReference>
<dbReference type="InterPro" id="IPR028096">
    <property type="entry name" value="EfeO_Cupredoxin"/>
</dbReference>
<feature type="domain" description="EfeO-type cupredoxin-like" evidence="1">
    <location>
        <begin position="58"/>
        <end position="126"/>
    </location>
</feature>
<dbReference type="OrthoDB" id="9773354at2"/>
<evidence type="ECO:0000313" key="3">
    <source>
        <dbReference type="Proteomes" id="UP000215509"/>
    </source>
</evidence>
<keyword evidence="3" id="KW-1185">Reference proteome</keyword>
<name>A0A229UGB3_9BACL</name>